<dbReference type="AlphaFoldDB" id="A0A830EYK2"/>
<sequence length="122" mass="13104">MTLLETATFAVFGVQVVVVVGCALVLGAVLARSADTFLYPEGVRWLTTTLAALALGATLDLAQMAEVWRPRALEILAQSGYALAATLAVGAMWYFARDFVRTDDRFEPVDEVEDDAGGFEDA</sequence>
<keyword evidence="1" id="KW-1133">Transmembrane helix</keyword>
<feature type="transmembrane region" description="Helical" evidence="1">
    <location>
        <begin position="75"/>
        <end position="96"/>
    </location>
</feature>
<evidence type="ECO:0000313" key="3">
    <source>
        <dbReference type="Proteomes" id="UP000628840"/>
    </source>
</evidence>
<dbReference type="EMBL" id="BMPF01000001">
    <property type="protein sequence ID" value="GGL22638.1"/>
    <property type="molecule type" value="Genomic_DNA"/>
</dbReference>
<protein>
    <submittedName>
        <fullName evidence="2">Uncharacterized protein</fullName>
    </submittedName>
</protein>
<gene>
    <name evidence="2" type="ORF">GCM10009037_02560</name>
</gene>
<keyword evidence="1" id="KW-0812">Transmembrane</keyword>
<dbReference type="RefSeq" id="WP_188876989.1">
    <property type="nucleotide sequence ID" value="NZ_BMPF01000001.1"/>
</dbReference>
<dbReference type="OrthoDB" id="378850at2157"/>
<name>A0A830EYK2_9EURY</name>
<proteinExistence type="predicted"/>
<keyword evidence="3" id="KW-1185">Reference proteome</keyword>
<accession>A0A830EYK2</accession>
<dbReference type="Proteomes" id="UP000628840">
    <property type="component" value="Unassembled WGS sequence"/>
</dbReference>
<keyword evidence="1" id="KW-0472">Membrane</keyword>
<evidence type="ECO:0000256" key="1">
    <source>
        <dbReference type="SAM" id="Phobius"/>
    </source>
</evidence>
<organism evidence="2 3">
    <name type="scientific">Halarchaeum grantii</name>
    <dbReference type="NCBI Taxonomy" id="1193105"/>
    <lineage>
        <taxon>Archaea</taxon>
        <taxon>Methanobacteriati</taxon>
        <taxon>Methanobacteriota</taxon>
        <taxon>Stenosarchaea group</taxon>
        <taxon>Halobacteria</taxon>
        <taxon>Halobacteriales</taxon>
        <taxon>Halobacteriaceae</taxon>
    </lineage>
</organism>
<feature type="transmembrane region" description="Helical" evidence="1">
    <location>
        <begin position="6"/>
        <end position="31"/>
    </location>
</feature>
<feature type="transmembrane region" description="Helical" evidence="1">
    <location>
        <begin position="43"/>
        <end position="63"/>
    </location>
</feature>
<comment type="caution">
    <text evidence="2">The sequence shown here is derived from an EMBL/GenBank/DDBJ whole genome shotgun (WGS) entry which is preliminary data.</text>
</comment>
<evidence type="ECO:0000313" key="2">
    <source>
        <dbReference type="EMBL" id="GGL22638.1"/>
    </source>
</evidence>
<reference evidence="2 3" key="1">
    <citation type="journal article" date="2019" name="Int. J. Syst. Evol. Microbiol.">
        <title>The Global Catalogue of Microorganisms (GCM) 10K type strain sequencing project: providing services to taxonomists for standard genome sequencing and annotation.</title>
        <authorList>
            <consortium name="The Broad Institute Genomics Platform"/>
            <consortium name="The Broad Institute Genome Sequencing Center for Infectious Disease"/>
            <person name="Wu L."/>
            <person name="Ma J."/>
        </authorList>
    </citation>
    <scope>NUCLEOTIDE SEQUENCE [LARGE SCALE GENOMIC DNA]</scope>
    <source>
        <strain evidence="2 3">JCM 19585</strain>
    </source>
</reference>